<sequence>MSLGRALGSFVLTGVPQNRNLHQRRTRRPFPVVPDARLNTPAQSSRPPRILVKSFLALHQLDSKYMQDAPRDLKDFFMSRWKKVKS</sequence>
<evidence type="ECO:0000313" key="2">
    <source>
        <dbReference type="EnsemblMetazoa" id="XP_016970166.1"/>
    </source>
</evidence>
<dbReference type="EnsemblMetazoa" id="XM_017114677.2">
    <property type="protein sequence ID" value="XP_016970166.1"/>
    <property type="gene ID" value="LOC108037996"/>
</dbReference>
<name>A0A6P4E9S2_DRORH</name>
<accession>A0A6P4E9S2</accession>
<proteinExistence type="predicted"/>
<evidence type="ECO:0000313" key="4">
    <source>
        <dbReference type="RefSeq" id="XP_016970166.1"/>
    </source>
</evidence>
<reference evidence="2" key="3">
    <citation type="submission" date="2025-05" db="UniProtKB">
        <authorList>
            <consortium name="EnsemblMetazoa"/>
        </authorList>
    </citation>
    <scope>IDENTIFICATION</scope>
</reference>
<feature type="region of interest" description="Disordered" evidence="1">
    <location>
        <begin position="17"/>
        <end position="45"/>
    </location>
</feature>
<dbReference type="GeneID" id="108037996"/>
<evidence type="ECO:0000313" key="3">
    <source>
        <dbReference type="Proteomes" id="UP001652680"/>
    </source>
</evidence>
<gene>
    <name evidence="4" type="primary">LOC108037996</name>
    <name evidence="2" type="synonym">108037996</name>
</gene>
<dbReference type="AlphaFoldDB" id="A0A6P4E9S2"/>
<dbReference type="RefSeq" id="XP_016970166.1">
    <property type="nucleotide sequence ID" value="XM_017114677.1"/>
</dbReference>
<keyword evidence="3" id="KW-1185">Reference proteome</keyword>
<dbReference type="OrthoDB" id="7865852at2759"/>
<organism evidence="4">
    <name type="scientific">Drosophila rhopaloa</name>
    <name type="common">Fruit fly</name>
    <dbReference type="NCBI Taxonomy" id="1041015"/>
    <lineage>
        <taxon>Eukaryota</taxon>
        <taxon>Metazoa</taxon>
        <taxon>Ecdysozoa</taxon>
        <taxon>Arthropoda</taxon>
        <taxon>Hexapoda</taxon>
        <taxon>Insecta</taxon>
        <taxon>Pterygota</taxon>
        <taxon>Neoptera</taxon>
        <taxon>Endopterygota</taxon>
        <taxon>Diptera</taxon>
        <taxon>Brachycera</taxon>
        <taxon>Muscomorpha</taxon>
        <taxon>Ephydroidea</taxon>
        <taxon>Drosophilidae</taxon>
        <taxon>Drosophila</taxon>
        <taxon>Sophophora</taxon>
    </lineage>
</organism>
<evidence type="ECO:0000256" key="1">
    <source>
        <dbReference type="SAM" id="MobiDB-lite"/>
    </source>
</evidence>
<protein>
    <submittedName>
        <fullName evidence="4">Uncharacterized protein LOC108037996</fullName>
    </submittedName>
</protein>
<dbReference type="Proteomes" id="UP001652680">
    <property type="component" value="Unassembled WGS sequence"/>
</dbReference>
<reference evidence="4" key="2">
    <citation type="submission" date="2025-04" db="UniProtKB">
        <authorList>
            <consortium name="RefSeq"/>
        </authorList>
    </citation>
    <scope>IDENTIFICATION</scope>
</reference>
<reference evidence="3" key="1">
    <citation type="journal article" date="2021" name="Elife">
        <title>Highly contiguous assemblies of 101 drosophilid genomes.</title>
        <authorList>
            <person name="Kim B.Y."/>
            <person name="Wang J.R."/>
            <person name="Miller D.E."/>
            <person name="Barmina O."/>
            <person name="Delaney E."/>
            <person name="Thompson A."/>
            <person name="Comeault A.A."/>
            <person name="Peede D."/>
            <person name="D'Agostino E.R."/>
            <person name="Pelaez J."/>
            <person name="Aguilar J.M."/>
            <person name="Haji D."/>
            <person name="Matsunaga T."/>
            <person name="Armstrong E.E."/>
            <person name="Zych M."/>
            <person name="Ogawa Y."/>
            <person name="Stamenkovic-Radak M."/>
            <person name="Jelic M."/>
            <person name="Veselinovic M.S."/>
            <person name="Tanaskovic M."/>
            <person name="Eric P."/>
            <person name="Gao J.J."/>
            <person name="Katoh T.K."/>
            <person name="Toda M.J."/>
            <person name="Watabe H."/>
            <person name="Watada M."/>
            <person name="Davis J.S."/>
            <person name="Moyle L.C."/>
            <person name="Manoli G."/>
            <person name="Bertolini E."/>
            <person name="Kostal V."/>
            <person name="Hawley R.S."/>
            <person name="Takahashi A."/>
            <person name="Jones C.D."/>
            <person name="Price D.K."/>
            <person name="Whiteman N."/>
            <person name="Kopp A."/>
            <person name="Matute D.R."/>
            <person name="Petrov D.A."/>
        </authorList>
    </citation>
    <scope>NUCLEOTIDE SEQUENCE [LARGE SCALE GENOMIC DNA]</scope>
</reference>